<dbReference type="Proteomes" id="UP000070544">
    <property type="component" value="Unassembled WGS sequence"/>
</dbReference>
<evidence type="ECO:0000256" key="4">
    <source>
        <dbReference type="ARBA" id="ARBA00022801"/>
    </source>
</evidence>
<feature type="compositionally biased region" description="Gly residues" evidence="8">
    <location>
        <begin position="335"/>
        <end position="351"/>
    </location>
</feature>
<evidence type="ECO:0000256" key="7">
    <source>
        <dbReference type="ARBA" id="ARBA00023239"/>
    </source>
</evidence>
<dbReference type="OMA" id="INAQCES"/>
<keyword evidence="5" id="KW-0190">Covalent protein-DNA linkage</keyword>
<accession>A0A139A3P8</accession>
<evidence type="ECO:0000313" key="9">
    <source>
        <dbReference type="EMBL" id="KXS11289.1"/>
    </source>
</evidence>
<keyword evidence="6" id="KW-0238">DNA-binding</keyword>
<evidence type="ECO:0000256" key="5">
    <source>
        <dbReference type="ARBA" id="ARBA00023124"/>
    </source>
</evidence>
<dbReference type="GO" id="GO:0016829">
    <property type="term" value="F:lyase activity"/>
    <property type="evidence" value="ECO:0007669"/>
    <property type="project" value="UniProtKB-KW"/>
</dbReference>
<dbReference type="GO" id="GO:0008233">
    <property type="term" value="F:peptidase activity"/>
    <property type="evidence" value="ECO:0007669"/>
    <property type="project" value="UniProtKB-KW"/>
</dbReference>
<keyword evidence="4" id="KW-0378">Hydrolase</keyword>
<protein>
    <submittedName>
        <fullName evidence="9">DUF159-domain-containing protein</fullName>
    </submittedName>
</protein>
<evidence type="ECO:0000256" key="8">
    <source>
        <dbReference type="SAM" id="MobiDB-lite"/>
    </source>
</evidence>
<dbReference type="InterPro" id="IPR003738">
    <property type="entry name" value="SRAP"/>
</dbReference>
<dbReference type="STRING" id="1344416.A0A139A3P8"/>
<evidence type="ECO:0000256" key="1">
    <source>
        <dbReference type="ARBA" id="ARBA00008136"/>
    </source>
</evidence>
<name>A0A139A3P8_GONPJ</name>
<feature type="compositionally biased region" description="Basic and acidic residues" evidence="8">
    <location>
        <begin position="447"/>
        <end position="460"/>
    </location>
</feature>
<dbReference type="GO" id="GO:0003697">
    <property type="term" value="F:single-stranded DNA binding"/>
    <property type="evidence" value="ECO:0007669"/>
    <property type="project" value="InterPro"/>
</dbReference>
<feature type="compositionally biased region" description="Low complexity" evidence="8">
    <location>
        <begin position="152"/>
        <end position="166"/>
    </location>
</feature>
<evidence type="ECO:0000256" key="3">
    <source>
        <dbReference type="ARBA" id="ARBA00022763"/>
    </source>
</evidence>
<feature type="compositionally biased region" description="Basic and acidic residues" evidence="8">
    <location>
        <begin position="378"/>
        <end position="387"/>
    </location>
</feature>
<sequence>MCGRTALSLAPDQIKASTGVSNWVDSDKYRPSYNVGPTRYQPVLLLDDTGHKYIRSHKWGLIPFWTKSTPDYTSLARMINARDDSLVGPGEKPVFKGVKNKKRCVVVAEGFFEWDKSRGSGTKVPFFVHPTSFSGPPPPSPPSASPPPPPHTTTDTDATDDSSANPPQTPTSPEIQRRDLLYMAGLWDKATIDGEDVYSYTIVTTSSSSSLGWLHDRMPVILSTSSPSSPSSPSSSPPPTTLPSSHSAATDRTPIDIWLDPAIPITDSRVASLLRPYEGPGLAWYAVSGVVGSVKNDSVDCIRPANPDDVARAAKAKKSGTGPPEKGLQSIAGFFGKGGFKTGGGGNGGGVSAAPTQPNSPKGHTEVAMATQPNGRDSAGDREHVVDVDDGEDYDVPRDDPPDDVVGPASPEEASAVTPVTPSKRRRLLETDSEGEGEGQEQGGRGAGREKEKEKERREGGNGNGNGTRTVPTPTPVTPQAKRRPVDGGGSAGSPAGTAAVAGGGGGDVRSGGTTPHRATSSPGGSVSGSAKAKASPGGSKSGSRGGKGGGKGASGGQQKLTSFFHPK</sequence>
<dbReference type="AlphaFoldDB" id="A0A139A3P8"/>
<feature type="region of interest" description="Disordered" evidence="8">
    <location>
        <begin position="223"/>
        <end position="249"/>
    </location>
</feature>
<keyword evidence="3" id="KW-0227">DNA damage</keyword>
<keyword evidence="10" id="KW-1185">Reference proteome</keyword>
<gene>
    <name evidence="9" type="ORF">M427DRAFT_138375</name>
</gene>
<evidence type="ECO:0000256" key="2">
    <source>
        <dbReference type="ARBA" id="ARBA00022670"/>
    </source>
</evidence>
<evidence type="ECO:0000256" key="6">
    <source>
        <dbReference type="ARBA" id="ARBA00023125"/>
    </source>
</evidence>
<dbReference type="OrthoDB" id="2111841at2759"/>
<feature type="compositionally biased region" description="Low complexity" evidence="8">
    <location>
        <begin position="511"/>
        <end position="539"/>
    </location>
</feature>
<evidence type="ECO:0000313" key="10">
    <source>
        <dbReference type="Proteomes" id="UP000070544"/>
    </source>
</evidence>
<dbReference type="Pfam" id="PF02586">
    <property type="entry name" value="SRAP"/>
    <property type="match status" value="1"/>
</dbReference>
<feature type="region of interest" description="Disordered" evidence="8">
    <location>
        <begin position="127"/>
        <end position="177"/>
    </location>
</feature>
<keyword evidence="7" id="KW-0456">Lyase</keyword>
<comment type="similarity">
    <text evidence="1">Belongs to the SOS response-associated peptidase family.</text>
</comment>
<feature type="compositionally biased region" description="Pro residues" evidence="8">
    <location>
        <begin position="135"/>
        <end position="151"/>
    </location>
</feature>
<feature type="compositionally biased region" description="Low complexity" evidence="8">
    <location>
        <begin position="223"/>
        <end position="234"/>
    </location>
</feature>
<dbReference type="GO" id="GO:0106300">
    <property type="term" value="P:protein-DNA covalent cross-linking repair"/>
    <property type="evidence" value="ECO:0007669"/>
    <property type="project" value="InterPro"/>
</dbReference>
<organism evidence="9 10">
    <name type="scientific">Gonapodya prolifera (strain JEL478)</name>
    <name type="common">Monoblepharis prolifera</name>
    <dbReference type="NCBI Taxonomy" id="1344416"/>
    <lineage>
        <taxon>Eukaryota</taxon>
        <taxon>Fungi</taxon>
        <taxon>Fungi incertae sedis</taxon>
        <taxon>Chytridiomycota</taxon>
        <taxon>Chytridiomycota incertae sedis</taxon>
        <taxon>Monoblepharidomycetes</taxon>
        <taxon>Monoblepharidales</taxon>
        <taxon>Gonapodyaceae</taxon>
        <taxon>Gonapodya</taxon>
    </lineage>
</organism>
<reference evidence="9 10" key="1">
    <citation type="journal article" date="2015" name="Genome Biol. Evol.">
        <title>Phylogenomic analyses indicate that early fungi evolved digesting cell walls of algal ancestors of land plants.</title>
        <authorList>
            <person name="Chang Y."/>
            <person name="Wang S."/>
            <person name="Sekimoto S."/>
            <person name="Aerts A.L."/>
            <person name="Choi C."/>
            <person name="Clum A."/>
            <person name="LaButti K.M."/>
            <person name="Lindquist E.A."/>
            <person name="Yee Ngan C."/>
            <person name="Ohm R.A."/>
            <person name="Salamov A.A."/>
            <person name="Grigoriev I.V."/>
            <person name="Spatafora J.W."/>
            <person name="Berbee M.L."/>
        </authorList>
    </citation>
    <scope>NUCLEOTIDE SEQUENCE [LARGE SCALE GENOMIC DNA]</scope>
    <source>
        <strain evidence="9 10">JEL478</strain>
    </source>
</reference>
<feature type="region of interest" description="Disordered" evidence="8">
    <location>
        <begin position="312"/>
        <end position="568"/>
    </location>
</feature>
<proteinExistence type="inferred from homology"/>
<dbReference type="SUPFAM" id="SSF143081">
    <property type="entry name" value="BB1717-like"/>
    <property type="match status" value="2"/>
</dbReference>
<dbReference type="GO" id="GO:0006508">
    <property type="term" value="P:proteolysis"/>
    <property type="evidence" value="ECO:0007669"/>
    <property type="project" value="UniProtKB-KW"/>
</dbReference>
<dbReference type="PANTHER" id="PTHR13604:SF0">
    <property type="entry name" value="ABASIC SITE PROCESSING PROTEIN HMCES"/>
    <property type="match status" value="1"/>
</dbReference>
<feature type="compositionally biased region" description="Gly residues" evidence="8">
    <location>
        <begin position="540"/>
        <end position="556"/>
    </location>
</feature>
<dbReference type="PANTHER" id="PTHR13604">
    <property type="entry name" value="DC12-RELATED"/>
    <property type="match status" value="1"/>
</dbReference>
<dbReference type="Gene3D" id="3.90.1680.10">
    <property type="entry name" value="SOS response associated peptidase-like"/>
    <property type="match status" value="2"/>
</dbReference>
<dbReference type="EMBL" id="KQ965804">
    <property type="protein sequence ID" value="KXS11289.1"/>
    <property type="molecule type" value="Genomic_DNA"/>
</dbReference>
<dbReference type="InterPro" id="IPR036590">
    <property type="entry name" value="SRAP-like"/>
</dbReference>
<keyword evidence="2" id="KW-0645">Protease</keyword>